<dbReference type="InterPro" id="IPR029068">
    <property type="entry name" value="Glyas_Bleomycin-R_OHBP_Dase"/>
</dbReference>
<organism evidence="2 3">
    <name type="scientific">Microbulbifer taiwanensis</name>
    <dbReference type="NCBI Taxonomy" id="986746"/>
    <lineage>
        <taxon>Bacteria</taxon>
        <taxon>Pseudomonadati</taxon>
        <taxon>Pseudomonadota</taxon>
        <taxon>Gammaproteobacteria</taxon>
        <taxon>Cellvibrionales</taxon>
        <taxon>Microbulbiferaceae</taxon>
        <taxon>Microbulbifer</taxon>
    </lineage>
</organism>
<dbReference type="RefSeq" id="WP_193189673.1">
    <property type="nucleotide sequence ID" value="NZ_JACZFR010000007.1"/>
</dbReference>
<keyword evidence="3" id="KW-1185">Reference proteome</keyword>
<dbReference type="PROSITE" id="PS51819">
    <property type="entry name" value="VOC"/>
    <property type="match status" value="1"/>
</dbReference>
<gene>
    <name evidence="2" type="ORF">ACFQBM_06420</name>
</gene>
<sequence length="127" mass="14415">MKIQLDHAFVPSKNIRQSAILLAKVLDVPHEESGGFVAVHINEGLTLEFVKAREPFSPLHLCFRVTQEEFDKTLARIRAEGIKYGSEPGRLDMKVNTSYDGSIVYWSEPDGHQWEMLTISYARPSVQ</sequence>
<dbReference type="Proteomes" id="UP001596425">
    <property type="component" value="Unassembled WGS sequence"/>
</dbReference>
<accession>A0ABW1YKG5</accession>
<comment type="caution">
    <text evidence="2">The sequence shown here is derived from an EMBL/GenBank/DDBJ whole genome shotgun (WGS) entry which is preliminary data.</text>
</comment>
<evidence type="ECO:0000313" key="2">
    <source>
        <dbReference type="EMBL" id="MFC6632903.1"/>
    </source>
</evidence>
<reference evidence="3" key="1">
    <citation type="journal article" date="2019" name="Int. J. Syst. Evol. Microbiol.">
        <title>The Global Catalogue of Microorganisms (GCM) 10K type strain sequencing project: providing services to taxonomists for standard genome sequencing and annotation.</title>
        <authorList>
            <consortium name="The Broad Institute Genomics Platform"/>
            <consortium name="The Broad Institute Genome Sequencing Center for Infectious Disease"/>
            <person name="Wu L."/>
            <person name="Ma J."/>
        </authorList>
    </citation>
    <scope>NUCLEOTIDE SEQUENCE [LARGE SCALE GENOMIC DNA]</scope>
    <source>
        <strain evidence="3">CGMCC 1.13718</strain>
    </source>
</reference>
<dbReference type="SUPFAM" id="SSF54593">
    <property type="entry name" value="Glyoxalase/Bleomycin resistance protein/Dihydroxybiphenyl dioxygenase"/>
    <property type="match status" value="1"/>
</dbReference>
<name>A0ABW1YKG5_9GAMM</name>
<evidence type="ECO:0000313" key="3">
    <source>
        <dbReference type="Proteomes" id="UP001596425"/>
    </source>
</evidence>
<proteinExistence type="predicted"/>
<evidence type="ECO:0000259" key="1">
    <source>
        <dbReference type="PROSITE" id="PS51819"/>
    </source>
</evidence>
<protein>
    <submittedName>
        <fullName evidence="2">VOC family protein</fullName>
    </submittedName>
</protein>
<feature type="domain" description="VOC" evidence="1">
    <location>
        <begin position="4"/>
        <end position="119"/>
    </location>
</feature>
<dbReference type="EMBL" id="JBHSVR010000001">
    <property type="protein sequence ID" value="MFC6632903.1"/>
    <property type="molecule type" value="Genomic_DNA"/>
</dbReference>
<dbReference type="InterPro" id="IPR037523">
    <property type="entry name" value="VOC_core"/>
</dbReference>
<dbReference type="Gene3D" id="3.10.180.10">
    <property type="entry name" value="2,3-Dihydroxybiphenyl 1,2-Dioxygenase, domain 1"/>
    <property type="match status" value="1"/>
</dbReference>